<protein>
    <submittedName>
        <fullName evidence="1">Carbonic anhydrase</fullName>
    </submittedName>
</protein>
<dbReference type="EMBL" id="MU277324">
    <property type="protein sequence ID" value="KAI0054977.1"/>
    <property type="molecule type" value="Genomic_DNA"/>
</dbReference>
<keyword evidence="2" id="KW-1185">Reference proteome</keyword>
<evidence type="ECO:0000313" key="1">
    <source>
        <dbReference type="EMBL" id="KAI0054977.1"/>
    </source>
</evidence>
<name>A0ACB8SFH2_9AGAM</name>
<gene>
    <name evidence="1" type="ORF">BV25DRAFT_1895529</name>
</gene>
<dbReference type="Proteomes" id="UP000814140">
    <property type="component" value="Unassembled WGS sequence"/>
</dbReference>
<reference evidence="1" key="2">
    <citation type="journal article" date="2022" name="New Phytol.">
        <title>Evolutionary transition to the ectomycorrhizal habit in the genomes of a hyperdiverse lineage of mushroom-forming fungi.</title>
        <authorList>
            <person name="Looney B."/>
            <person name="Miyauchi S."/>
            <person name="Morin E."/>
            <person name="Drula E."/>
            <person name="Courty P.E."/>
            <person name="Kohler A."/>
            <person name="Kuo A."/>
            <person name="LaButti K."/>
            <person name="Pangilinan J."/>
            <person name="Lipzen A."/>
            <person name="Riley R."/>
            <person name="Andreopoulos W."/>
            <person name="He G."/>
            <person name="Johnson J."/>
            <person name="Nolan M."/>
            <person name="Tritt A."/>
            <person name="Barry K.W."/>
            <person name="Grigoriev I.V."/>
            <person name="Nagy L.G."/>
            <person name="Hibbett D."/>
            <person name="Henrissat B."/>
            <person name="Matheny P.B."/>
            <person name="Labbe J."/>
            <person name="Martin F.M."/>
        </authorList>
    </citation>
    <scope>NUCLEOTIDE SEQUENCE</scope>
    <source>
        <strain evidence="1">HHB10654</strain>
    </source>
</reference>
<proteinExistence type="predicted"/>
<comment type="caution">
    <text evidence="1">The sequence shown here is derived from an EMBL/GenBank/DDBJ whole genome shotgun (WGS) entry which is preliminary data.</text>
</comment>
<evidence type="ECO:0000313" key="2">
    <source>
        <dbReference type="Proteomes" id="UP000814140"/>
    </source>
</evidence>
<accession>A0ACB8SFH2</accession>
<sequence>MSNVEQFLEANGSYVAAFGDKSSIPLPPGKKLAVVTCQDARLNPAAHLGLKEGDAHVIRNAGGIAILNTSTGRRSLVISQRMLGTREIAIFHHTDCGMLHFHAQQLRDIVTSAAPGEASVATLINDMEFYEFSDPAASVKNDVEYLKAHPLVLKETKITGWVYEVETGKVGVFCSDHKVGGLICPLSRSYRSFDR</sequence>
<reference evidence="1" key="1">
    <citation type="submission" date="2021-03" db="EMBL/GenBank/DDBJ databases">
        <authorList>
            <consortium name="DOE Joint Genome Institute"/>
            <person name="Ahrendt S."/>
            <person name="Looney B.P."/>
            <person name="Miyauchi S."/>
            <person name="Morin E."/>
            <person name="Drula E."/>
            <person name="Courty P.E."/>
            <person name="Chicoki N."/>
            <person name="Fauchery L."/>
            <person name="Kohler A."/>
            <person name="Kuo A."/>
            <person name="Labutti K."/>
            <person name="Pangilinan J."/>
            <person name="Lipzen A."/>
            <person name="Riley R."/>
            <person name="Andreopoulos W."/>
            <person name="He G."/>
            <person name="Johnson J."/>
            <person name="Barry K.W."/>
            <person name="Grigoriev I.V."/>
            <person name="Nagy L."/>
            <person name="Hibbett D."/>
            <person name="Henrissat B."/>
            <person name="Matheny P.B."/>
            <person name="Labbe J."/>
            <person name="Martin F."/>
        </authorList>
    </citation>
    <scope>NUCLEOTIDE SEQUENCE</scope>
    <source>
        <strain evidence="1">HHB10654</strain>
    </source>
</reference>
<organism evidence="1 2">
    <name type="scientific">Artomyces pyxidatus</name>
    <dbReference type="NCBI Taxonomy" id="48021"/>
    <lineage>
        <taxon>Eukaryota</taxon>
        <taxon>Fungi</taxon>
        <taxon>Dikarya</taxon>
        <taxon>Basidiomycota</taxon>
        <taxon>Agaricomycotina</taxon>
        <taxon>Agaricomycetes</taxon>
        <taxon>Russulales</taxon>
        <taxon>Auriscalpiaceae</taxon>
        <taxon>Artomyces</taxon>
    </lineage>
</organism>